<dbReference type="SUPFAM" id="SSF53474">
    <property type="entry name" value="alpha/beta-Hydrolases"/>
    <property type="match status" value="1"/>
</dbReference>
<dbReference type="InterPro" id="IPR010497">
    <property type="entry name" value="Epoxide_hydro_N"/>
</dbReference>
<comment type="caution">
    <text evidence="6">The sequence shown here is derived from an EMBL/GenBank/DDBJ whole genome shotgun (WGS) entry which is preliminary data.</text>
</comment>
<dbReference type="PIRSF" id="PIRSF001112">
    <property type="entry name" value="Epoxide_hydrolase"/>
    <property type="match status" value="1"/>
</dbReference>
<feature type="domain" description="Epoxide hydrolase N-terminal" evidence="5">
    <location>
        <begin position="4"/>
        <end position="113"/>
    </location>
</feature>
<protein>
    <recommendedName>
        <fullName evidence="5">Epoxide hydrolase N-terminal domain-containing protein</fullName>
    </recommendedName>
</protein>
<dbReference type="GO" id="GO:0004301">
    <property type="term" value="F:epoxide hydrolase activity"/>
    <property type="evidence" value="ECO:0007669"/>
    <property type="project" value="TreeGrafter"/>
</dbReference>
<dbReference type="GO" id="GO:0097176">
    <property type="term" value="P:epoxide metabolic process"/>
    <property type="evidence" value="ECO:0007669"/>
    <property type="project" value="TreeGrafter"/>
</dbReference>
<dbReference type="PRINTS" id="PR00412">
    <property type="entry name" value="EPOXHYDRLASE"/>
</dbReference>
<dbReference type="InterPro" id="IPR016292">
    <property type="entry name" value="Epoxide_hydrolase"/>
</dbReference>
<gene>
    <name evidence="6" type="ORF">NPX13_g7578</name>
</gene>
<keyword evidence="7" id="KW-1185">Reference proteome</keyword>
<accession>A0A9W8TJC2</accession>
<feature type="active site" description="Proton donor" evidence="4">
    <location>
        <position position="315"/>
    </location>
</feature>
<dbReference type="InterPro" id="IPR029058">
    <property type="entry name" value="AB_hydrolase_fold"/>
</dbReference>
<name>A0A9W8TJC2_9PEZI</name>
<evidence type="ECO:0000313" key="6">
    <source>
        <dbReference type="EMBL" id="KAJ3565238.1"/>
    </source>
</evidence>
<proteinExistence type="inferred from homology"/>
<feature type="active site" description="Nucleophile" evidence="4">
    <location>
        <position position="179"/>
    </location>
</feature>
<organism evidence="6 7">
    <name type="scientific">Xylaria arbuscula</name>
    <dbReference type="NCBI Taxonomy" id="114810"/>
    <lineage>
        <taxon>Eukaryota</taxon>
        <taxon>Fungi</taxon>
        <taxon>Dikarya</taxon>
        <taxon>Ascomycota</taxon>
        <taxon>Pezizomycotina</taxon>
        <taxon>Sordariomycetes</taxon>
        <taxon>Xylariomycetidae</taxon>
        <taxon>Xylariales</taxon>
        <taxon>Xylariaceae</taxon>
        <taxon>Xylaria</taxon>
    </lineage>
</organism>
<dbReference type="VEuPathDB" id="FungiDB:F4678DRAFT_241502"/>
<evidence type="ECO:0000256" key="4">
    <source>
        <dbReference type="PIRSR" id="PIRSR001112-1"/>
    </source>
</evidence>
<dbReference type="PANTHER" id="PTHR21661:SF35">
    <property type="entry name" value="EPOXIDE HYDROLASE"/>
    <property type="match status" value="1"/>
</dbReference>
<evidence type="ECO:0000313" key="7">
    <source>
        <dbReference type="Proteomes" id="UP001148614"/>
    </source>
</evidence>
<reference evidence="6" key="1">
    <citation type="submission" date="2022-07" db="EMBL/GenBank/DDBJ databases">
        <title>Genome Sequence of Xylaria arbuscula.</title>
        <authorList>
            <person name="Buettner E."/>
        </authorList>
    </citation>
    <scope>NUCLEOTIDE SEQUENCE</scope>
    <source>
        <strain evidence="6">VT107</strain>
    </source>
</reference>
<comment type="similarity">
    <text evidence="1">Belongs to the peptidase S33 family.</text>
</comment>
<keyword evidence="3" id="KW-0378">Hydrolase</keyword>
<dbReference type="Pfam" id="PF06441">
    <property type="entry name" value="EHN"/>
    <property type="match status" value="1"/>
</dbReference>
<dbReference type="PANTHER" id="PTHR21661">
    <property type="entry name" value="EPOXIDE HYDROLASE 1-RELATED"/>
    <property type="match status" value="1"/>
</dbReference>
<evidence type="ECO:0000256" key="1">
    <source>
        <dbReference type="ARBA" id="ARBA00010088"/>
    </source>
</evidence>
<evidence type="ECO:0000259" key="5">
    <source>
        <dbReference type="Pfam" id="PF06441"/>
    </source>
</evidence>
<dbReference type="Proteomes" id="UP001148614">
    <property type="component" value="Unassembled WGS sequence"/>
</dbReference>
<evidence type="ECO:0000256" key="3">
    <source>
        <dbReference type="ARBA" id="ARBA00022801"/>
    </source>
</evidence>
<feature type="active site" description="Proton acceptor" evidence="4">
    <location>
        <position position="370"/>
    </location>
</feature>
<keyword evidence="2" id="KW-0058">Aromatic hydrocarbons catabolism</keyword>
<dbReference type="AlphaFoldDB" id="A0A9W8TJC2"/>
<dbReference type="EMBL" id="JANPWZ010001512">
    <property type="protein sequence ID" value="KAJ3565238.1"/>
    <property type="molecule type" value="Genomic_DNA"/>
</dbReference>
<dbReference type="Gene3D" id="3.40.50.1820">
    <property type="entry name" value="alpha/beta hydrolase"/>
    <property type="match status" value="1"/>
</dbReference>
<sequence>MANIRPFRIEVPSSEVEGLKQRLLTSRIPELFEAGWEYGPPVEDIKRIAKYWAEEFSWPSFEKRLNDLPHYEATIAVSGFDPCQVHFIHQRSESPDAIPLLFVHGWPGSFYEVSRILPLLRASEQNGGPAFHVVAPSLPNFGFSSRVNQPGFGIRQYAETCHQLMQLLGYKQYASQGGDWGSSISLSIGAFHPESLRAIHLNLIAGLPPPPTAPLSFIRFLATHFLNLYTDRESQGLKAAQDYQEQGSGYFQIQKTRPHTIGVALADSPVGLLAWIYDKLVSWTDNYAWTPQEVCEWVSLYWFSRAGPAASVVIYHEASKGEWPARAGIAVPSAKMGFSYFPKEIFSTPRAWNRRLGDVIFEQEHERGGHFAAWEQPELLVGDLRVMFGKGGGAHGAVEKSA</sequence>
<dbReference type="InterPro" id="IPR000639">
    <property type="entry name" value="Epox_hydrolase-like"/>
</dbReference>
<evidence type="ECO:0000256" key="2">
    <source>
        <dbReference type="ARBA" id="ARBA00022797"/>
    </source>
</evidence>